<reference evidence="2 3" key="1">
    <citation type="submission" date="2020-08" db="EMBL/GenBank/DDBJ databases">
        <title>Aphidius gifuensis genome sequencing and assembly.</title>
        <authorList>
            <person name="Du Z."/>
        </authorList>
    </citation>
    <scope>NUCLEOTIDE SEQUENCE [LARGE SCALE GENOMIC DNA]</scope>
    <source>
        <strain evidence="2">YNYX2018</strain>
        <tissue evidence="2">Adults</tissue>
    </source>
</reference>
<feature type="domain" description="DUF4729" evidence="1">
    <location>
        <begin position="178"/>
        <end position="353"/>
    </location>
</feature>
<comment type="caution">
    <text evidence="2">The sequence shown here is derived from an EMBL/GenBank/DDBJ whole genome shotgun (WGS) entry which is preliminary data.</text>
</comment>
<organism evidence="2 3">
    <name type="scientific">Aphidius gifuensis</name>
    <name type="common">Parasitoid wasp</name>
    <dbReference type="NCBI Taxonomy" id="684658"/>
    <lineage>
        <taxon>Eukaryota</taxon>
        <taxon>Metazoa</taxon>
        <taxon>Ecdysozoa</taxon>
        <taxon>Arthropoda</taxon>
        <taxon>Hexapoda</taxon>
        <taxon>Insecta</taxon>
        <taxon>Pterygota</taxon>
        <taxon>Neoptera</taxon>
        <taxon>Endopterygota</taxon>
        <taxon>Hymenoptera</taxon>
        <taxon>Apocrita</taxon>
        <taxon>Ichneumonoidea</taxon>
        <taxon>Braconidae</taxon>
        <taxon>Aphidiinae</taxon>
        <taxon>Aphidius</taxon>
    </lineage>
</organism>
<gene>
    <name evidence="2" type="ORF">HCN44_007533</name>
</gene>
<name>A0A835CM58_APHGI</name>
<protein>
    <recommendedName>
        <fullName evidence="1">DUF4729 domain-containing protein</fullName>
    </recommendedName>
</protein>
<dbReference type="OrthoDB" id="6762376at2759"/>
<dbReference type="InterPro" id="IPR031732">
    <property type="entry name" value="DUF4729"/>
</dbReference>
<sequence>MDRISRLYNKDVNFRPKMDRVWSRHSINERIKYTPPESTDKLSVKNLERINYSGLCGNCHLTVRHDNTTDFENTTMPFKCNRGHLMCQKCVQHFNIQSDKSCNLCGSESSNSYSSFESLTDNSNLKLRNNDNSNYCETDNSSQNQNNINKNEYQPSVSSSVTKLISQMTNECSRRPIRCPRLDCAVNVAFSSLTHHFLFDHPEVPILSIEPNNKTTLIVSFSDLPCDSSLCIALLLVSNKLSGTTARLFNGNHIHPNYRDRLPLPVLISRLNTSGQKNDVIIAWIAGLDIASVGLIFCSIQVIDSIDDDDDDKVRSLTYTGPINSLKTAQKPQEVFNTGDCIVLHEGLLKNLMINSTNFYVNIVIH</sequence>
<evidence type="ECO:0000313" key="3">
    <source>
        <dbReference type="Proteomes" id="UP000639338"/>
    </source>
</evidence>
<keyword evidence="3" id="KW-1185">Reference proteome</keyword>
<dbReference type="Pfam" id="PF15866">
    <property type="entry name" value="DUF4729"/>
    <property type="match status" value="1"/>
</dbReference>
<dbReference type="EMBL" id="JACMRX010000006">
    <property type="protein sequence ID" value="KAF7988039.1"/>
    <property type="molecule type" value="Genomic_DNA"/>
</dbReference>
<accession>A0A835CM58</accession>
<dbReference type="AlphaFoldDB" id="A0A835CM58"/>
<dbReference type="Proteomes" id="UP000639338">
    <property type="component" value="Unassembled WGS sequence"/>
</dbReference>
<proteinExistence type="predicted"/>
<evidence type="ECO:0000313" key="2">
    <source>
        <dbReference type="EMBL" id="KAF7988039.1"/>
    </source>
</evidence>
<evidence type="ECO:0000259" key="1">
    <source>
        <dbReference type="Pfam" id="PF15866"/>
    </source>
</evidence>